<dbReference type="Proteomes" id="UP000006247">
    <property type="component" value="Unassembled WGS sequence"/>
</dbReference>
<protein>
    <submittedName>
        <fullName evidence="6">ABC transporter, ATP-binding protein</fullName>
    </submittedName>
</protein>
<evidence type="ECO:0000313" key="6">
    <source>
        <dbReference type="EMBL" id="EEG26268.1"/>
    </source>
</evidence>
<keyword evidence="1" id="KW-0813">Transport</keyword>
<accession>C0E583</accession>
<evidence type="ECO:0000259" key="5">
    <source>
        <dbReference type="Pfam" id="PF00005"/>
    </source>
</evidence>
<dbReference type="AlphaFoldDB" id="C0E583"/>
<dbReference type="InterPro" id="IPR027417">
    <property type="entry name" value="P-loop_NTPase"/>
</dbReference>
<proteinExistence type="predicted"/>
<dbReference type="Gene3D" id="3.40.50.300">
    <property type="entry name" value="P-loop containing nucleotide triphosphate hydrolases"/>
    <property type="match status" value="1"/>
</dbReference>
<dbReference type="GO" id="GO:0005524">
    <property type="term" value="F:ATP binding"/>
    <property type="evidence" value="ECO:0007669"/>
    <property type="project" value="UniProtKB-KW"/>
</dbReference>
<organism evidence="6 7">
    <name type="scientific">Corynebacterium matruchotii ATCC 33806</name>
    <dbReference type="NCBI Taxonomy" id="566549"/>
    <lineage>
        <taxon>Bacteria</taxon>
        <taxon>Bacillati</taxon>
        <taxon>Actinomycetota</taxon>
        <taxon>Actinomycetes</taxon>
        <taxon>Mycobacteriales</taxon>
        <taxon>Corynebacteriaceae</taxon>
        <taxon>Corynebacterium</taxon>
    </lineage>
</organism>
<dbReference type="GO" id="GO:0016887">
    <property type="term" value="F:ATP hydrolysis activity"/>
    <property type="evidence" value="ECO:0007669"/>
    <property type="project" value="InterPro"/>
</dbReference>
<feature type="domain" description="ABC transporter" evidence="5">
    <location>
        <begin position="2"/>
        <end position="113"/>
    </location>
</feature>
<name>C0E583_9CORY</name>
<feature type="region of interest" description="Disordered" evidence="4">
    <location>
        <begin position="194"/>
        <end position="231"/>
    </location>
</feature>
<evidence type="ECO:0000313" key="7">
    <source>
        <dbReference type="Proteomes" id="UP000006247"/>
    </source>
</evidence>
<evidence type="ECO:0000256" key="2">
    <source>
        <dbReference type="ARBA" id="ARBA00022741"/>
    </source>
</evidence>
<keyword evidence="2" id="KW-0547">Nucleotide-binding</keyword>
<evidence type="ECO:0000256" key="3">
    <source>
        <dbReference type="ARBA" id="ARBA00022840"/>
    </source>
</evidence>
<sequence length="231" mass="24672">MITGLIGINGSGKTTRLKNLYAQHAPGAAQFVPDNPIIPIEVSAHELLHRLGRMHRLPRAEAKRRATILCDELAIDGGTTRAISTYSAGNYKKTALAIVFIKPARHLYLDEPLEMVDAISRARILRILRRISNLGHQVTISTQDFTIAEQCDAIEVMADLEVVAEGAPSAVLGNDPFTRLMELSGAEFTDCQADWLADPSGSNTEMGPGLESQAGAEASPAAGSAADGRGE</sequence>
<dbReference type="InterPro" id="IPR051782">
    <property type="entry name" value="ABC_Transporter_VariousFunc"/>
</dbReference>
<dbReference type="PANTHER" id="PTHR42939">
    <property type="entry name" value="ABC TRANSPORTER ATP-BINDING PROTEIN ALBC-RELATED"/>
    <property type="match status" value="1"/>
</dbReference>
<dbReference type="SUPFAM" id="SSF52540">
    <property type="entry name" value="P-loop containing nucleoside triphosphate hydrolases"/>
    <property type="match status" value="1"/>
</dbReference>
<dbReference type="HOGENOM" id="CLU_1198160_0_0_11"/>
<feature type="compositionally biased region" description="Low complexity" evidence="4">
    <location>
        <begin position="212"/>
        <end position="231"/>
    </location>
</feature>
<keyword evidence="3 6" id="KW-0067">ATP-binding</keyword>
<dbReference type="EMBL" id="ACEB01000031">
    <property type="protein sequence ID" value="EEG26268.1"/>
    <property type="molecule type" value="Genomic_DNA"/>
</dbReference>
<evidence type="ECO:0000256" key="1">
    <source>
        <dbReference type="ARBA" id="ARBA00022448"/>
    </source>
</evidence>
<evidence type="ECO:0000256" key="4">
    <source>
        <dbReference type="SAM" id="MobiDB-lite"/>
    </source>
</evidence>
<dbReference type="PANTHER" id="PTHR42939:SF1">
    <property type="entry name" value="ABC TRANSPORTER ATP-BINDING PROTEIN ALBC-RELATED"/>
    <property type="match status" value="1"/>
</dbReference>
<comment type="caution">
    <text evidence="6">The sequence shown here is derived from an EMBL/GenBank/DDBJ whole genome shotgun (WGS) entry which is preliminary data.</text>
</comment>
<reference evidence="6 7" key="1">
    <citation type="submission" date="2009-01" db="EMBL/GenBank/DDBJ databases">
        <authorList>
            <person name="Fulton L."/>
            <person name="Clifton S."/>
            <person name="Chinwalla A.T."/>
            <person name="Mitreva M."/>
            <person name="Sodergren E."/>
            <person name="Weinstock G."/>
            <person name="Clifton S."/>
            <person name="Dooling D.J."/>
            <person name="Fulton B."/>
            <person name="Minx P."/>
            <person name="Pepin K.H."/>
            <person name="Johnson M."/>
            <person name="Bhonagiri V."/>
            <person name="Nash W.E."/>
            <person name="Mardis E.R."/>
            <person name="Wilson R.K."/>
        </authorList>
    </citation>
    <scope>NUCLEOTIDE SEQUENCE [LARGE SCALE GENOMIC DNA]</scope>
    <source>
        <strain evidence="6 7">ATCC 33806</strain>
    </source>
</reference>
<dbReference type="InterPro" id="IPR003439">
    <property type="entry name" value="ABC_transporter-like_ATP-bd"/>
</dbReference>
<gene>
    <name evidence="6" type="ORF">CORMATOL_02159</name>
</gene>
<dbReference type="Pfam" id="PF00005">
    <property type="entry name" value="ABC_tran"/>
    <property type="match status" value="1"/>
</dbReference>